<dbReference type="Gene3D" id="3.30.160.250">
    <property type="match status" value="1"/>
</dbReference>
<evidence type="ECO:0000313" key="1">
    <source>
        <dbReference type="EMBL" id="KAA2239616.1"/>
    </source>
</evidence>
<reference evidence="1 2" key="1">
    <citation type="submission" date="2019-09" db="EMBL/GenBank/DDBJ databases">
        <title>Chitinophaga ginsengihumi sp. nov., isolated from soil of ginseng rhizosphere.</title>
        <authorList>
            <person name="Lee J."/>
        </authorList>
    </citation>
    <scope>NUCLEOTIDE SEQUENCE [LARGE SCALE GENOMIC DNA]</scope>
    <source>
        <strain evidence="1 2">BN140078</strain>
    </source>
</reference>
<comment type="caution">
    <text evidence="1">The sequence shown here is derived from an EMBL/GenBank/DDBJ whole genome shotgun (WGS) entry which is preliminary data.</text>
</comment>
<dbReference type="AlphaFoldDB" id="A0A5B2VM85"/>
<accession>A0A5B2VM85</accession>
<name>A0A5B2VM85_9BACT</name>
<keyword evidence="2" id="KW-1185">Reference proteome</keyword>
<reference evidence="1 2" key="2">
    <citation type="submission" date="2019-09" db="EMBL/GenBank/DDBJ databases">
        <authorList>
            <person name="Jin C."/>
        </authorList>
    </citation>
    <scope>NUCLEOTIDE SEQUENCE [LARGE SCALE GENOMIC DNA]</scope>
    <source>
        <strain evidence="1 2">BN140078</strain>
    </source>
</reference>
<dbReference type="InterPro" id="IPR035069">
    <property type="entry name" value="TTHA1013/TTHA0281-like"/>
</dbReference>
<dbReference type="Proteomes" id="UP000324611">
    <property type="component" value="Unassembled WGS sequence"/>
</dbReference>
<dbReference type="EMBL" id="VUOC01000004">
    <property type="protein sequence ID" value="KAA2239616.1"/>
    <property type="molecule type" value="Genomic_DNA"/>
</dbReference>
<dbReference type="SUPFAM" id="SSF143100">
    <property type="entry name" value="TTHA1013/TTHA0281-like"/>
    <property type="match status" value="1"/>
</dbReference>
<evidence type="ECO:0000313" key="2">
    <source>
        <dbReference type="Proteomes" id="UP000324611"/>
    </source>
</evidence>
<protein>
    <submittedName>
        <fullName evidence="1">Type II toxin-antitoxin system HicB family antitoxin</fullName>
    </submittedName>
</protein>
<gene>
    <name evidence="1" type="ORF">F0L74_25835</name>
</gene>
<proteinExistence type="predicted"/>
<dbReference type="RefSeq" id="WP_149840795.1">
    <property type="nucleotide sequence ID" value="NZ_VUOC01000004.1"/>
</dbReference>
<organism evidence="1 2">
    <name type="scientific">Chitinophaga agrisoli</name>
    <dbReference type="NCBI Taxonomy" id="2607653"/>
    <lineage>
        <taxon>Bacteria</taxon>
        <taxon>Pseudomonadati</taxon>
        <taxon>Bacteroidota</taxon>
        <taxon>Chitinophagia</taxon>
        <taxon>Chitinophagales</taxon>
        <taxon>Chitinophagaceae</taxon>
        <taxon>Chitinophaga</taxon>
    </lineage>
</organism>
<sequence length="136" mass="15214">MRKKKITVIIEASSTGFGAYSDDLPGVTGYGGTVREAKQDLQDAISSVMEVHVRRKTVPETWLNGGNLDFVYKYDMASLFEHFGMLDITNLAKRIGINPSLLRQYKSGLTLASDKQKQRIEKGLHALGEELLRVRL</sequence>